<dbReference type="InterPro" id="IPR011990">
    <property type="entry name" value="TPR-like_helical_dom_sf"/>
</dbReference>
<dbReference type="AlphaFoldDB" id="A0A0L0W8Q9"/>
<feature type="coiled-coil region" evidence="1">
    <location>
        <begin position="484"/>
        <end position="511"/>
    </location>
</feature>
<dbReference type="SUPFAM" id="SSF48452">
    <property type="entry name" value="TPR-like"/>
    <property type="match status" value="1"/>
</dbReference>
<evidence type="ECO:0008006" key="5">
    <source>
        <dbReference type="Google" id="ProtNLM"/>
    </source>
</evidence>
<keyword evidence="1" id="KW-0175">Coiled coil</keyword>
<keyword evidence="4" id="KW-1185">Reference proteome</keyword>
<accession>A0A0L0W8Q9</accession>
<keyword evidence="2" id="KW-1133">Transmembrane helix</keyword>
<protein>
    <recommendedName>
        <fullName evidence="5">Peptidase M48 domain-containing protein</fullName>
    </recommendedName>
</protein>
<evidence type="ECO:0000313" key="4">
    <source>
        <dbReference type="Proteomes" id="UP000037267"/>
    </source>
</evidence>
<dbReference type="STRING" id="1503.CLPU_13c00170"/>
<organism evidence="3 4">
    <name type="scientific">Gottschalkia purinilytica</name>
    <name type="common">Clostridium purinilyticum</name>
    <dbReference type="NCBI Taxonomy" id="1503"/>
    <lineage>
        <taxon>Bacteria</taxon>
        <taxon>Bacillati</taxon>
        <taxon>Bacillota</taxon>
        <taxon>Tissierellia</taxon>
        <taxon>Tissierellales</taxon>
        <taxon>Gottschalkiaceae</taxon>
        <taxon>Gottschalkia</taxon>
    </lineage>
</organism>
<keyword evidence="2" id="KW-0472">Membrane</keyword>
<name>A0A0L0W8Q9_GOTPU</name>
<gene>
    <name evidence="3" type="ORF">CLPU_13c00170</name>
</gene>
<evidence type="ECO:0000313" key="3">
    <source>
        <dbReference type="EMBL" id="KNF07675.1"/>
    </source>
</evidence>
<dbReference type="EMBL" id="LGSS01000013">
    <property type="protein sequence ID" value="KNF07675.1"/>
    <property type="molecule type" value="Genomic_DNA"/>
</dbReference>
<reference evidence="4" key="1">
    <citation type="submission" date="2015-07" db="EMBL/GenBank/DDBJ databases">
        <title>Draft genome sequence of the purine-degrading Gottschalkia purinilyticum DSM 1384 (formerly Clostridium purinilyticum).</title>
        <authorList>
            <person name="Poehlein A."/>
            <person name="Schiel-Bengelsdorf B."/>
            <person name="Bengelsdorf F.R."/>
            <person name="Daniel R."/>
            <person name="Duerre P."/>
        </authorList>
    </citation>
    <scope>NUCLEOTIDE SEQUENCE [LARGE SCALE GENOMIC DNA]</scope>
    <source>
        <strain evidence="4">DSM 1384</strain>
    </source>
</reference>
<sequence length="638" mass="76363">MTQKEHDIDVKKLEDFSQRYPGFFKFKLALFTILGYGYIFGIILALSAILFLFLILTNDIIPENISIPIGIIILAPILSIVVTIFRSLLFHEDEPEGLEINNDRYKHLFNEIEKVRKTLGAKEIHKVVLSQEFDMYIYQRCRFGILGNYENYLVIGLPLMIYLSEEDFKIMLCREIAYLNKRNNRFVNWVYRVGTVWRNIVDNMEDKLEVFKFLYEKFLEWYIPRYDIYTSLLNEIEKSQTYRLATISIGFNNQQNALLTMSIGENLLEEYFWPKIYENTGAMEEPFDNIFFRMKDFFAQNVDDKKTHEVINIILNEVELPVNELMSLRNKLFNLLSNDYNNKLKVSQKYFENDETDIIDRISKDWKDDNIEWWTEVYEERLNFENLKEKLKIRKLSLDEMNDMILLAETYEADNLLKIFLDILEINHNHPLALYKIGELYLNNDNEEGIDFIEKAIKFDKDYIIEGYEIIYNYLTDKGRDTEANEYCTKISNYEDLLEKVEEAIDDIKYNDEFIEHDLSWIKVKDLVDQLRDYEEINRAYLVRKDVDELKDFSFYVLFLDIDRYIEGHDSIETIGNIMSEIFGRSYIERFLDRICNEIEFDETIKIFVLKGKELDELLYSEMIQKSKIYDLSEENQD</sequence>
<evidence type="ECO:0000256" key="1">
    <source>
        <dbReference type="SAM" id="Coils"/>
    </source>
</evidence>
<dbReference type="Gene3D" id="1.25.40.10">
    <property type="entry name" value="Tetratricopeptide repeat domain"/>
    <property type="match status" value="1"/>
</dbReference>
<feature type="transmembrane region" description="Helical" evidence="2">
    <location>
        <begin position="28"/>
        <end position="53"/>
    </location>
</feature>
<dbReference type="RefSeq" id="WP_050355975.1">
    <property type="nucleotide sequence ID" value="NZ_LGSS01000013.1"/>
</dbReference>
<evidence type="ECO:0000256" key="2">
    <source>
        <dbReference type="SAM" id="Phobius"/>
    </source>
</evidence>
<dbReference type="OrthoDB" id="9789270at2"/>
<dbReference type="Proteomes" id="UP000037267">
    <property type="component" value="Unassembled WGS sequence"/>
</dbReference>
<proteinExistence type="predicted"/>
<keyword evidence="2" id="KW-0812">Transmembrane</keyword>
<comment type="caution">
    <text evidence="3">The sequence shown here is derived from an EMBL/GenBank/DDBJ whole genome shotgun (WGS) entry which is preliminary data.</text>
</comment>
<feature type="transmembrane region" description="Helical" evidence="2">
    <location>
        <begin position="65"/>
        <end position="85"/>
    </location>
</feature>